<dbReference type="InterPro" id="IPR012337">
    <property type="entry name" value="RNaseH-like_sf"/>
</dbReference>
<dbReference type="PANTHER" id="PTHR35046">
    <property type="entry name" value="ZINC KNUCKLE (CCHC-TYPE) FAMILY PROTEIN"/>
    <property type="match status" value="1"/>
</dbReference>
<dbReference type="InterPro" id="IPR043502">
    <property type="entry name" value="DNA/RNA_pol_sf"/>
</dbReference>
<reference evidence="2 3" key="1">
    <citation type="journal article" date="2018" name="PLoS Genet.">
        <title>Population sequencing reveals clonal diversity and ancestral inbreeding in the grapevine cultivar Chardonnay.</title>
        <authorList>
            <person name="Roach M.J."/>
            <person name="Johnson D.L."/>
            <person name="Bohlmann J."/>
            <person name="van Vuuren H.J."/>
            <person name="Jones S.J."/>
            <person name="Pretorius I.S."/>
            <person name="Schmidt S.A."/>
            <person name="Borneman A.R."/>
        </authorList>
    </citation>
    <scope>NUCLEOTIDE SEQUENCE [LARGE SCALE GENOMIC DNA]</scope>
    <source>
        <strain evidence="3">cv. Chardonnay</strain>
        <tissue evidence="2">Leaf</tissue>
    </source>
</reference>
<dbReference type="InterPro" id="IPR056924">
    <property type="entry name" value="SH3_Tf2-1"/>
</dbReference>
<accession>A0A438G0J5</accession>
<dbReference type="GO" id="GO:0003676">
    <property type="term" value="F:nucleic acid binding"/>
    <property type="evidence" value="ECO:0007669"/>
    <property type="project" value="InterPro"/>
</dbReference>
<protein>
    <recommendedName>
        <fullName evidence="1">Tf2-1-like SH3-like domain-containing protein</fullName>
    </recommendedName>
</protein>
<evidence type="ECO:0000259" key="1">
    <source>
        <dbReference type="Pfam" id="PF24626"/>
    </source>
</evidence>
<evidence type="ECO:0000313" key="3">
    <source>
        <dbReference type="Proteomes" id="UP000288805"/>
    </source>
</evidence>
<dbReference type="Gene3D" id="3.30.420.10">
    <property type="entry name" value="Ribonuclease H-like superfamily/Ribonuclease H"/>
    <property type="match status" value="1"/>
</dbReference>
<organism evidence="2 3">
    <name type="scientific">Vitis vinifera</name>
    <name type="common">Grape</name>
    <dbReference type="NCBI Taxonomy" id="29760"/>
    <lineage>
        <taxon>Eukaryota</taxon>
        <taxon>Viridiplantae</taxon>
        <taxon>Streptophyta</taxon>
        <taxon>Embryophyta</taxon>
        <taxon>Tracheophyta</taxon>
        <taxon>Spermatophyta</taxon>
        <taxon>Magnoliopsida</taxon>
        <taxon>eudicotyledons</taxon>
        <taxon>Gunneridae</taxon>
        <taxon>Pentapetalae</taxon>
        <taxon>rosids</taxon>
        <taxon>Vitales</taxon>
        <taxon>Vitaceae</taxon>
        <taxon>Viteae</taxon>
        <taxon>Vitis</taxon>
    </lineage>
</organism>
<proteinExistence type="predicted"/>
<dbReference type="PANTHER" id="PTHR35046:SF9">
    <property type="entry name" value="RNA-DIRECTED DNA POLYMERASE"/>
    <property type="match status" value="1"/>
</dbReference>
<dbReference type="SUPFAM" id="SSF53098">
    <property type="entry name" value="Ribonuclease H-like"/>
    <property type="match status" value="1"/>
</dbReference>
<comment type="caution">
    <text evidence="2">The sequence shown here is derived from an EMBL/GenBank/DDBJ whole genome shotgun (WGS) entry which is preliminary data.</text>
</comment>
<dbReference type="AlphaFoldDB" id="A0A438G0J5"/>
<dbReference type="InterPro" id="IPR043128">
    <property type="entry name" value="Rev_trsase/Diguanyl_cyclase"/>
</dbReference>
<dbReference type="EMBL" id="QGNW01000686">
    <property type="protein sequence ID" value="RVW65688.1"/>
    <property type="molecule type" value="Genomic_DNA"/>
</dbReference>
<evidence type="ECO:0000313" key="2">
    <source>
        <dbReference type="EMBL" id="RVW65688.1"/>
    </source>
</evidence>
<sequence length="266" mass="30687">MDRDAFWFFKCTQHIHAFDESSSEAFIGKFVVVYIDDICNPSKESHLQYLKDALDVLKGEKLHANTKECGFFIDSLLFLGYVPHFRRFIKNFSTIIAPVADCMKKGGFNGQNKLKFSKVPTAPWEDVSMDFVVGLPRSRWGMDSIFVVAATSYHPQMDGQAEFANRSLGDLLRCLVGENSKQWEVVVAQELWESNYRQKNQSMRNMQIKNTTKASKKANMVMVYLHKEKFPPDSYSKLSKRKIGPYRIIKKVEENAYVANLPNIWE</sequence>
<feature type="domain" description="Tf2-1-like SH3-like" evidence="1">
    <location>
        <begin position="220"/>
        <end position="263"/>
    </location>
</feature>
<dbReference type="InterPro" id="IPR036397">
    <property type="entry name" value="RNaseH_sf"/>
</dbReference>
<gene>
    <name evidence="2" type="ORF">CK203_050177</name>
</gene>
<dbReference type="Gene3D" id="3.30.70.270">
    <property type="match status" value="1"/>
</dbReference>
<dbReference type="Pfam" id="PF24626">
    <property type="entry name" value="SH3_Tf2-1"/>
    <property type="match status" value="1"/>
</dbReference>
<dbReference type="SUPFAM" id="SSF56672">
    <property type="entry name" value="DNA/RNA polymerases"/>
    <property type="match status" value="1"/>
</dbReference>
<name>A0A438G0J5_VITVI</name>
<dbReference type="Proteomes" id="UP000288805">
    <property type="component" value="Unassembled WGS sequence"/>
</dbReference>